<comment type="caution">
    <text evidence="2">The sequence shown here is derived from an EMBL/GenBank/DDBJ whole genome shotgun (WGS) entry which is preliminary data.</text>
</comment>
<name>A0ABU3K475_9BACT</name>
<dbReference type="EMBL" id="JAQOUE010000001">
    <property type="protein sequence ID" value="MDT7041194.1"/>
    <property type="molecule type" value="Genomic_DNA"/>
</dbReference>
<organism evidence="2 3">
    <name type="scientific">Candidatus Nitronereus thalassa</name>
    <dbReference type="NCBI Taxonomy" id="3020898"/>
    <lineage>
        <taxon>Bacteria</taxon>
        <taxon>Pseudomonadati</taxon>
        <taxon>Nitrospirota</taxon>
        <taxon>Nitrospiria</taxon>
        <taxon>Nitrospirales</taxon>
        <taxon>Nitrospiraceae</taxon>
        <taxon>Candidatus Nitronereus</taxon>
    </lineage>
</organism>
<proteinExistence type="predicted"/>
<dbReference type="InterPro" id="IPR011460">
    <property type="entry name" value="Lcl_C"/>
</dbReference>
<evidence type="ECO:0000259" key="1">
    <source>
        <dbReference type="Pfam" id="PF07603"/>
    </source>
</evidence>
<feature type="domain" description="Lcl C-terminal" evidence="1">
    <location>
        <begin position="81"/>
        <end position="189"/>
    </location>
</feature>
<keyword evidence="3" id="KW-1185">Reference proteome</keyword>
<reference evidence="2 3" key="1">
    <citation type="journal article" date="2023" name="ISME J.">
        <title>Cultivation and genomic characterization of novel and ubiquitous marine nitrite-oxidizing bacteria from the Nitrospirales.</title>
        <authorList>
            <person name="Mueller A.J."/>
            <person name="Daebeler A."/>
            <person name="Herbold C.W."/>
            <person name="Kirkegaard R.H."/>
            <person name="Daims H."/>
        </authorList>
    </citation>
    <scope>NUCLEOTIDE SEQUENCE [LARGE SCALE GENOMIC DNA]</scope>
    <source>
        <strain evidence="2 3">EB</strain>
    </source>
</reference>
<gene>
    <name evidence="2" type="ORF">PPG34_02450</name>
</gene>
<evidence type="ECO:0000313" key="3">
    <source>
        <dbReference type="Proteomes" id="UP001250932"/>
    </source>
</evidence>
<dbReference type="Pfam" id="PF07603">
    <property type="entry name" value="Lcl_C"/>
    <property type="match status" value="1"/>
</dbReference>
<dbReference type="RefSeq" id="WP_313831550.1">
    <property type="nucleotide sequence ID" value="NZ_JAQOUE010000001.1"/>
</dbReference>
<evidence type="ECO:0000313" key="2">
    <source>
        <dbReference type="EMBL" id="MDT7041194.1"/>
    </source>
</evidence>
<dbReference type="Proteomes" id="UP001250932">
    <property type="component" value="Unassembled WGS sequence"/>
</dbReference>
<accession>A0ABU3K475</accession>
<protein>
    <submittedName>
        <fullName evidence="2">DUF1566 domain-containing protein</fullName>
    </submittedName>
</protein>
<sequence>MNEQIHVPIHIIIVSCLLVGGTITFSPENSHGGSLEPPAPPAPTMKTLEQTTGAWDQILPADDTGDPCNSSRFTCVMNGEAVRDNETGLVWERSPDLSTSGWLHQKLQCPNRITGNRRGWRLPTVHELASLMTGSVLLPSGHPFNNIFSDRIYWTSTTRADDTARAWAVFGNQVGTHLKTSFGLIWCVRGGQNHGDRY</sequence>